<evidence type="ECO:0000313" key="3">
    <source>
        <dbReference type="Proteomes" id="UP000464954"/>
    </source>
</evidence>
<evidence type="ECO:0000313" key="2">
    <source>
        <dbReference type="EMBL" id="QHI68171.1"/>
    </source>
</evidence>
<dbReference type="Pfam" id="PF04337">
    <property type="entry name" value="DUF480"/>
    <property type="match status" value="1"/>
</dbReference>
<dbReference type="HAMAP" id="MF_01584">
    <property type="entry name" value="UPF0502"/>
    <property type="match status" value="1"/>
</dbReference>
<dbReference type="Proteomes" id="UP000464954">
    <property type="component" value="Chromosome"/>
</dbReference>
<sequence>MDALLNPVEARVLGALVEKEITTPSYYPLTLSSLAAACNQKSNRNPVTDLSDKDIARATYSLREKHLAWETAPAGSRVTKFSHNIQQELRLSDEQQAVLCELILRGPQTIGELRTHCERMHPLGDIAQAAEIIQSLVEHPDGALAVKLPREPGRRENRYAHLLCGEPEISEEPPAEIKPAAAVLEVRAENERIAELETQVKDLWSQMSELSRQFAEFKEQFD</sequence>
<dbReference type="RefSeq" id="WP_160626227.1">
    <property type="nucleotide sequence ID" value="NZ_CP047593.1"/>
</dbReference>
<dbReference type="SUPFAM" id="SSF46785">
    <property type="entry name" value="Winged helix' DNA-binding domain"/>
    <property type="match status" value="2"/>
</dbReference>
<organism evidence="2 3">
    <name type="scientific">Tichowtungia aerotolerans</name>
    <dbReference type="NCBI Taxonomy" id="2697043"/>
    <lineage>
        <taxon>Bacteria</taxon>
        <taxon>Pseudomonadati</taxon>
        <taxon>Kiritimatiellota</taxon>
        <taxon>Tichowtungiia</taxon>
        <taxon>Tichowtungiales</taxon>
        <taxon>Tichowtungiaceae</taxon>
        <taxon>Tichowtungia</taxon>
    </lineage>
</organism>
<reference evidence="2 3" key="1">
    <citation type="submission" date="2020-01" db="EMBL/GenBank/DDBJ databases">
        <title>Ponticoccus aerotolerans gen. nov., sp. nov., an anaerobic bacterium and proposal of Ponticoccusceae fam. nov., Ponticoccusles ord. nov. and Ponticoccuse classis nov. in the phylum Kiritimatiellaeota.</title>
        <authorList>
            <person name="Zhou L.Y."/>
            <person name="Du Z.J."/>
        </authorList>
    </citation>
    <scope>NUCLEOTIDE SEQUENCE [LARGE SCALE GENOMIC DNA]</scope>
    <source>
        <strain evidence="2 3">S-5007</strain>
    </source>
</reference>
<dbReference type="PANTHER" id="PTHR38768:SF1">
    <property type="entry name" value="UPF0502 PROTEIN YCEH"/>
    <property type="match status" value="1"/>
</dbReference>
<dbReference type="KEGG" id="taer:GT409_01470"/>
<protein>
    <submittedName>
        <fullName evidence="2">DUF480 domain-containing protein</fullName>
    </submittedName>
</protein>
<proteinExistence type="inferred from homology"/>
<accession>A0A6P1M2W1</accession>
<dbReference type="Gene3D" id="1.10.10.10">
    <property type="entry name" value="Winged helix-like DNA-binding domain superfamily/Winged helix DNA-binding domain"/>
    <property type="match status" value="2"/>
</dbReference>
<dbReference type="EMBL" id="CP047593">
    <property type="protein sequence ID" value="QHI68171.1"/>
    <property type="molecule type" value="Genomic_DNA"/>
</dbReference>
<name>A0A6P1M2W1_9BACT</name>
<comment type="similarity">
    <text evidence="1">Belongs to the UPF0502 family.</text>
</comment>
<evidence type="ECO:0000256" key="1">
    <source>
        <dbReference type="HAMAP-Rule" id="MF_01584"/>
    </source>
</evidence>
<dbReference type="InterPro" id="IPR036388">
    <property type="entry name" value="WH-like_DNA-bd_sf"/>
</dbReference>
<dbReference type="InterPro" id="IPR036390">
    <property type="entry name" value="WH_DNA-bd_sf"/>
</dbReference>
<dbReference type="PANTHER" id="PTHR38768">
    <property type="entry name" value="UPF0502 PROTEIN YCEH"/>
    <property type="match status" value="1"/>
</dbReference>
<gene>
    <name evidence="2" type="ORF">GT409_01470</name>
</gene>
<dbReference type="InterPro" id="IPR007432">
    <property type="entry name" value="DUF480"/>
</dbReference>
<dbReference type="AlphaFoldDB" id="A0A6P1M2W1"/>
<keyword evidence="3" id="KW-1185">Reference proteome</keyword>